<keyword evidence="6 11" id="KW-0028">Amino-acid biosynthesis</keyword>
<evidence type="ECO:0000256" key="7">
    <source>
        <dbReference type="ARBA" id="ARBA00022679"/>
    </source>
</evidence>
<keyword evidence="8 11" id="KW-0479">Metal-binding</keyword>
<dbReference type="InterPro" id="IPR005671">
    <property type="entry name" value="LeuA_bact_synth"/>
</dbReference>
<dbReference type="GO" id="GO:0030145">
    <property type="term" value="F:manganese ion binding"/>
    <property type="evidence" value="ECO:0007669"/>
    <property type="project" value="UniProtKB-UniRule"/>
</dbReference>
<name>A0A2D6YG23_9DELT</name>
<dbReference type="NCBIfam" id="TIGR00973">
    <property type="entry name" value="leuA_bact"/>
    <property type="match status" value="1"/>
</dbReference>
<dbReference type="CDD" id="cd07940">
    <property type="entry name" value="DRE_TIM_IPMS"/>
    <property type="match status" value="1"/>
</dbReference>
<keyword evidence="7 11" id="KW-0808">Transferase</keyword>
<evidence type="ECO:0000256" key="2">
    <source>
        <dbReference type="ARBA" id="ARBA00009396"/>
    </source>
</evidence>
<comment type="function">
    <text evidence="11">Catalyzes the condensation of the acetyl group of acetyl-CoA with 3-methyl-2-oxobutanoate (2-ketoisovalerate) to form 3-carboxy-3-hydroxy-4-methylpentanoate (2-isopropylmalate).</text>
</comment>
<dbReference type="SUPFAM" id="SSF51569">
    <property type="entry name" value="Aldolase"/>
    <property type="match status" value="1"/>
</dbReference>
<protein>
    <recommendedName>
        <fullName evidence="4 11">2-isopropylmalate synthase</fullName>
        <ecNumber evidence="3 11">2.3.3.13</ecNumber>
    </recommendedName>
    <alternativeName>
        <fullName evidence="11">Alpha-IPM synthase</fullName>
    </alternativeName>
    <alternativeName>
        <fullName evidence="11">Alpha-isopropylmalate synthase</fullName>
    </alternativeName>
</protein>
<dbReference type="PANTHER" id="PTHR10277:SF9">
    <property type="entry name" value="2-ISOPROPYLMALATE SYNTHASE 1, CHLOROPLASTIC-RELATED"/>
    <property type="match status" value="1"/>
</dbReference>
<dbReference type="InterPro" id="IPR002034">
    <property type="entry name" value="AIPM/Hcit_synth_CS"/>
</dbReference>
<dbReference type="Proteomes" id="UP000226525">
    <property type="component" value="Unassembled WGS sequence"/>
</dbReference>
<comment type="cofactor">
    <cofactor evidence="11">
        <name>Mn(2+)</name>
        <dbReference type="ChEBI" id="CHEBI:29035"/>
    </cofactor>
</comment>
<evidence type="ECO:0000256" key="1">
    <source>
        <dbReference type="ARBA" id="ARBA00004689"/>
    </source>
</evidence>
<dbReference type="GO" id="GO:0003985">
    <property type="term" value="F:acetyl-CoA C-acetyltransferase activity"/>
    <property type="evidence" value="ECO:0007669"/>
    <property type="project" value="UniProtKB-UniRule"/>
</dbReference>
<dbReference type="HAMAP" id="MF_01025">
    <property type="entry name" value="LeuA_type1"/>
    <property type="match status" value="1"/>
</dbReference>
<sequence length="517" mass="56644">METIRIFDTTLRDGEQSPGCSMSAKEKLLLARQLDRLGVDVIEAGFAASSPGDFESVRQIGQQINRAKVVSLCRASISDIERAVDALKESENWGIHTFIASSQLHMKYKLQMDEDEVLKRSIESVEFARTHTDYVEFSAEDATRSEPEFLVKLFSAVVRAGANILNVPDTVGYTTPDEMFELIKLLKNEVYQADRVVFSVHCHNDLGMGVANSLAAVKAGARQIECTINGIGERAGNAAMEEIVMAMNTRQQYFDLQTNIVTEQLYPTSRLLTKITGVAVQPNKAIVGANAFAHEAGIHQHGVLKNALTYEIMTPQSVGVRQSQLVLGKHSGRHALSERVKSLGFELNDVELNNIFKEFKHLADVKRQVFDEDIEALITNNVRKQNNRFELQHLTVTSGTTSVPTATITMRVGNDVVRKAGFGDGPVDAALNTIKQITEQNCTLTSYVVKAITGGTDAQGEVSVTIEQEGQQVTGRGAHTDIILASALAFVHALNRMEARSSSMSLMTPLHQEAAAV</sequence>
<dbReference type="EC" id="2.3.3.13" evidence="3 11"/>
<dbReference type="PROSITE" id="PS00816">
    <property type="entry name" value="AIPM_HOMOCIT_SYNTH_2"/>
    <property type="match status" value="1"/>
</dbReference>
<feature type="binding site" evidence="11">
    <location>
        <position position="203"/>
    </location>
    <ligand>
        <name>Mn(2+)</name>
        <dbReference type="ChEBI" id="CHEBI:29035"/>
    </ligand>
</feature>
<keyword evidence="10 11" id="KW-0100">Branched-chain amino acid biosynthesis</keyword>
<organism evidence="13 14">
    <name type="scientific">SAR324 cluster bacterium</name>
    <dbReference type="NCBI Taxonomy" id="2024889"/>
    <lineage>
        <taxon>Bacteria</taxon>
        <taxon>Deltaproteobacteria</taxon>
        <taxon>SAR324 cluster</taxon>
    </lineage>
</organism>
<evidence type="ECO:0000256" key="4">
    <source>
        <dbReference type="ARBA" id="ARBA00018198"/>
    </source>
</evidence>
<comment type="pathway">
    <text evidence="1 11">Amino-acid biosynthesis; L-leucine biosynthesis; L-leucine from 3-methyl-2-oxobutanoate: step 1/4.</text>
</comment>
<feature type="binding site" evidence="11">
    <location>
        <position position="237"/>
    </location>
    <ligand>
        <name>Mn(2+)</name>
        <dbReference type="ChEBI" id="CHEBI:29035"/>
    </ligand>
</feature>
<keyword evidence="9 11" id="KW-0464">Manganese</keyword>
<evidence type="ECO:0000256" key="5">
    <source>
        <dbReference type="ARBA" id="ARBA00022430"/>
    </source>
</evidence>
<dbReference type="GO" id="GO:0005737">
    <property type="term" value="C:cytoplasm"/>
    <property type="evidence" value="ECO:0007669"/>
    <property type="project" value="UniProtKB-UniRule"/>
</dbReference>
<feature type="binding site" evidence="11">
    <location>
        <position position="201"/>
    </location>
    <ligand>
        <name>Mn(2+)</name>
        <dbReference type="ChEBI" id="CHEBI:29035"/>
    </ligand>
</feature>
<evidence type="ECO:0000256" key="6">
    <source>
        <dbReference type="ARBA" id="ARBA00022605"/>
    </source>
</evidence>
<comment type="catalytic activity">
    <reaction evidence="11">
        <text>3-methyl-2-oxobutanoate + acetyl-CoA + H2O = (2S)-2-isopropylmalate + CoA + H(+)</text>
        <dbReference type="Rhea" id="RHEA:21524"/>
        <dbReference type="ChEBI" id="CHEBI:1178"/>
        <dbReference type="ChEBI" id="CHEBI:11851"/>
        <dbReference type="ChEBI" id="CHEBI:15377"/>
        <dbReference type="ChEBI" id="CHEBI:15378"/>
        <dbReference type="ChEBI" id="CHEBI:57287"/>
        <dbReference type="ChEBI" id="CHEBI:57288"/>
        <dbReference type="EC" id="2.3.3.13"/>
    </reaction>
</comment>
<gene>
    <name evidence="11" type="primary">leuA</name>
    <name evidence="13" type="ORF">CMN54_01470</name>
</gene>
<evidence type="ECO:0000256" key="11">
    <source>
        <dbReference type="HAMAP-Rule" id="MF_01025"/>
    </source>
</evidence>
<comment type="caution">
    <text evidence="13">The sequence shown here is derived from an EMBL/GenBank/DDBJ whole genome shotgun (WGS) entry which is preliminary data.</text>
</comment>
<dbReference type="InterPro" id="IPR036230">
    <property type="entry name" value="LeuA_allosteric_dom_sf"/>
</dbReference>
<dbReference type="PROSITE" id="PS50991">
    <property type="entry name" value="PYR_CT"/>
    <property type="match status" value="1"/>
</dbReference>
<dbReference type="Gene3D" id="3.20.20.70">
    <property type="entry name" value="Aldolase class I"/>
    <property type="match status" value="1"/>
</dbReference>
<dbReference type="SMART" id="SM00917">
    <property type="entry name" value="LeuA_dimer"/>
    <property type="match status" value="1"/>
</dbReference>
<feature type="region of interest" description="Regulatory domain" evidence="11">
    <location>
        <begin position="390"/>
        <end position="517"/>
    </location>
</feature>
<proteinExistence type="inferred from homology"/>
<dbReference type="NCBIfam" id="NF002085">
    <property type="entry name" value="PRK00915.1-2"/>
    <property type="match status" value="1"/>
</dbReference>
<dbReference type="FunFam" id="1.10.238.260:FF:000001">
    <property type="entry name" value="2-isopropylmalate synthase"/>
    <property type="match status" value="1"/>
</dbReference>
<dbReference type="Pfam" id="PF22617">
    <property type="entry name" value="HCS_D2"/>
    <property type="match status" value="1"/>
</dbReference>
<dbReference type="EMBL" id="NZEX01000013">
    <property type="protein sequence ID" value="MAH62121.1"/>
    <property type="molecule type" value="Genomic_DNA"/>
</dbReference>
<keyword evidence="5 11" id="KW-0432">Leucine biosynthesis</keyword>
<dbReference type="Pfam" id="PF08502">
    <property type="entry name" value="LeuA_dimer"/>
    <property type="match status" value="1"/>
</dbReference>
<evidence type="ECO:0000256" key="10">
    <source>
        <dbReference type="ARBA" id="ARBA00023304"/>
    </source>
</evidence>
<dbReference type="InterPro" id="IPR000891">
    <property type="entry name" value="PYR_CT"/>
</dbReference>
<dbReference type="InterPro" id="IPR013709">
    <property type="entry name" value="2-isopropylmalate_synth_dimer"/>
</dbReference>
<dbReference type="SUPFAM" id="SSF110921">
    <property type="entry name" value="2-isopropylmalate synthase LeuA, allosteric (dimerisation) domain"/>
    <property type="match status" value="1"/>
</dbReference>
<dbReference type="Gene3D" id="1.10.238.260">
    <property type="match status" value="1"/>
</dbReference>
<accession>A0A2D6YG23</accession>
<dbReference type="InterPro" id="IPR013785">
    <property type="entry name" value="Aldolase_TIM"/>
</dbReference>
<dbReference type="FunFam" id="3.20.20.70:FF:000010">
    <property type="entry name" value="2-isopropylmalate synthase"/>
    <property type="match status" value="1"/>
</dbReference>
<dbReference type="PANTHER" id="PTHR10277">
    <property type="entry name" value="HOMOCITRATE SYNTHASE-RELATED"/>
    <property type="match status" value="1"/>
</dbReference>
<evidence type="ECO:0000313" key="13">
    <source>
        <dbReference type="EMBL" id="MAH62121.1"/>
    </source>
</evidence>
<feature type="domain" description="Pyruvate carboxyltransferase" evidence="12">
    <location>
        <begin position="4"/>
        <end position="266"/>
    </location>
</feature>
<dbReference type="PROSITE" id="PS00815">
    <property type="entry name" value="AIPM_HOMOCIT_SYNTH_1"/>
    <property type="match status" value="1"/>
</dbReference>
<dbReference type="FunFam" id="3.30.160.270:FF:000003">
    <property type="entry name" value="2-isopropylmalate synthase"/>
    <property type="match status" value="1"/>
</dbReference>
<dbReference type="Pfam" id="PF00682">
    <property type="entry name" value="HMGL-like"/>
    <property type="match status" value="1"/>
</dbReference>
<dbReference type="GO" id="GO:0003852">
    <property type="term" value="F:2-isopropylmalate synthase activity"/>
    <property type="evidence" value="ECO:0007669"/>
    <property type="project" value="UniProtKB-UniRule"/>
</dbReference>
<evidence type="ECO:0000259" key="12">
    <source>
        <dbReference type="PROSITE" id="PS50991"/>
    </source>
</evidence>
<evidence type="ECO:0000256" key="9">
    <source>
        <dbReference type="ARBA" id="ARBA00023211"/>
    </source>
</evidence>
<evidence type="ECO:0000313" key="14">
    <source>
        <dbReference type="Proteomes" id="UP000226525"/>
    </source>
</evidence>
<evidence type="ECO:0000256" key="3">
    <source>
        <dbReference type="ARBA" id="ARBA00012973"/>
    </source>
</evidence>
<dbReference type="NCBIfam" id="NF002086">
    <property type="entry name" value="PRK00915.1-3"/>
    <property type="match status" value="1"/>
</dbReference>
<reference evidence="14" key="1">
    <citation type="submission" date="2017-09" db="EMBL/GenBank/DDBJ databases">
        <title>The Reconstruction of 2,631 Draft Metagenome-Assembled Genomes from the Global Oceans.</title>
        <authorList>
            <person name="Tully B.J."/>
            <person name="Graham E.D."/>
            <person name="Heidelberg J.F."/>
        </authorList>
    </citation>
    <scope>NUCLEOTIDE SEQUENCE [LARGE SCALE GENOMIC DNA]</scope>
</reference>
<dbReference type="InterPro" id="IPR050073">
    <property type="entry name" value="2-IPM_HCS-like"/>
</dbReference>
<dbReference type="UniPathway" id="UPA00048">
    <property type="reaction ID" value="UER00070"/>
</dbReference>
<comment type="similarity">
    <text evidence="2 11">Belongs to the alpha-IPM synthase/homocitrate synthase family. LeuA type 1 subfamily.</text>
</comment>
<dbReference type="AlphaFoldDB" id="A0A2D6YG23"/>
<dbReference type="InterPro" id="IPR054691">
    <property type="entry name" value="LeuA/HCS_post-cat"/>
</dbReference>
<feature type="binding site" evidence="11">
    <location>
        <position position="13"/>
    </location>
    <ligand>
        <name>Mn(2+)</name>
        <dbReference type="ChEBI" id="CHEBI:29035"/>
    </ligand>
</feature>
<evidence type="ECO:0000256" key="8">
    <source>
        <dbReference type="ARBA" id="ARBA00022723"/>
    </source>
</evidence>
<comment type="subunit">
    <text evidence="11">Homodimer.</text>
</comment>
<keyword evidence="11" id="KW-0963">Cytoplasm</keyword>
<dbReference type="Gene3D" id="3.30.160.270">
    <property type="match status" value="1"/>
</dbReference>
<dbReference type="GO" id="GO:0009098">
    <property type="term" value="P:L-leucine biosynthetic process"/>
    <property type="evidence" value="ECO:0007669"/>
    <property type="project" value="UniProtKB-UniRule"/>
</dbReference>